<dbReference type="Gene3D" id="3.40.50.300">
    <property type="entry name" value="P-loop containing nucleotide triphosphate hydrolases"/>
    <property type="match status" value="1"/>
</dbReference>
<accession>A0ABW1Y9I9</accession>
<gene>
    <name evidence="1" type="ORF">ACFP81_01605</name>
</gene>
<dbReference type="SUPFAM" id="SSF52540">
    <property type="entry name" value="P-loop containing nucleoside triphosphate hydrolases"/>
    <property type="match status" value="1"/>
</dbReference>
<sequence length="191" mass="21214">MLLWINGPFGVGKTQAAYALARRLPRAFVCDPEQLGFGLSRMTPPELRGDFQDIPLWREGVRRVLDRNLSHFDGVVIVPMTLVNPAYFDEIVGELRRAGHPVCHVALLASRETLRRRLRSRGEGGGSWGAAQIERCLAGLAQLDPADHLQTDGLTHEQVVGAVAQRAGLTLGPLQRRWERLRVQLRAARGD</sequence>
<evidence type="ECO:0000313" key="2">
    <source>
        <dbReference type="Proteomes" id="UP001596297"/>
    </source>
</evidence>
<organism evidence="1 2">
    <name type="scientific">Deinococcus lacus</name>
    <dbReference type="NCBI Taxonomy" id="392561"/>
    <lineage>
        <taxon>Bacteria</taxon>
        <taxon>Thermotogati</taxon>
        <taxon>Deinococcota</taxon>
        <taxon>Deinococci</taxon>
        <taxon>Deinococcales</taxon>
        <taxon>Deinococcaceae</taxon>
        <taxon>Deinococcus</taxon>
    </lineage>
</organism>
<reference evidence="2" key="1">
    <citation type="journal article" date="2019" name="Int. J. Syst. Evol. Microbiol.">
        <title>The Global Catalogue of Microorganisms (GCM) 10K type strain sequencing project: providing services to taxonomists for standard genome sequencing and annotation.</title>
        <authorList>
            <consortium name="The Broad Institute Genomics Platform"/>
            <consortium name="The Broad Institute Genome Sequencing Center for Infectious Disease"/>
            <person name="Wu L."/>
            <person name="Ma J."/>
        </authorList>
    </citation>
    <scope>NUCLEOTIDE SEQUENCE [LARGE SCALE GENOMIC DNA]</scope>
    <source>
        <strain evidence="2">CGMCC 1.15772</strain>
    </source>
</reference>
<dbReference type="Pfam" id="PF13671">
    <property type="entry name" value="AAA_33"/>
    <property type="match status" value="1"/>
</dbReference>
<proteinExistence type="predicted"/>
<comment type="caution">
    <text evidence="1">The sequence shown here is derived from an EMBL/GenBank/DDBJ whole genome shotgun (WGS) entry which is preliminary data.</text>
</comment>
<evidence type="ECO:0000313" key="1">
    <source>
        <dbReference type="EMBL" id="MFC6590858.1"/>
    </source>
</evidence>
<keyword evidence="2" id="KW-1185">Reference proteome</keyword>
<name>A0ABW1Y9I9_9DEIO</name>
<dbReference type="EMBL" id="JBHSWD010000001">
    <property type="protein sequence ID" value="MFC6590858.1"/>
    <property type="molecule type" value="Genomic_DNA"/>
</dbReference>
<dbReference type="RefSeq" id="WP_380081864.1">
    <property type="nucleotide sequence ID" value="NZ_JBHSWD010000001.1"/>
</dbReference>
<dbReference type="Proteomes" id="UP001596297">
    <property type="component" value="Unassembled WGS sequence"/>
</dbReference>
<dbReference type="InterPro" id="IPR027417">
    <property type="entry name" value="P-loop_NTPase"/>
</dbReference>
<protein>
    <submittedName>
        <fullName evidence="1">AAA family ATPase</fullName>
    </submittedName>
</protein>